<feature type="compositionally biased region" description="Low complexity" evidence="1">
    <location>
        <begin position="348"/>
        <end position="361"/>
    </location>
</feature>
<feature type="compositionally biased region" description="Basic and acidic residues" evidence="1">
    <location>
        <begin position="362"/>
        <end position="374"/>
    </location>
</feature>
<dbReference type="PROSITE" id="PS00463">
    <property type="entry name" value="ZN2_CY6_FUNGAL_1"/>
    <property type="match status" value="1"/>
</dbReference>
<feature type="compositionally biased region" description="Acidic residues" evidence="1">
    <location>
        <begin position="99"/>
        <end position="124"/>
    </location>
</feature>
<feature type="compositionally biased region" description="Polar residues" evidence="1">
    <location>
        <begin position="264"/>
        <end position="294"/>
    </location>
</feature>
<organism evidence="3 4">
    <name type="scientific">Naegleria lovaniensis</name>
    <name type="common">Amoeba</name>
    <dbReference type="NCBI Taxonomy" id="51637"/>
    <lineage>
        <taxon>Eukaryota</taxon>
        <taxon>Discoba</taxon>
        <taxon>Heterolobosea</taxon>
        <taxon>Tetramitia</taxon>
        <taxon>Eutetramitia</taxon>
        <taxon>Vahlkampfiidae</taxon>
        <taxon>Naegleria</taxon>
    </lineage>
</organism>
<feature type="compositionally biased region" description="Basic and acidic residues" evidence="1">
    <location>
        <begin position="540"/>
        <end position="555"/>
    </location>
</feature>
<feature type="region of interest" description="Disordered" evidence="1">
    <location>
        <begin position="246"/>
        <end position="487"/>
    </location>
</feature>
<dbReference type="GeneID" id="68093521"/>
<dbReference type="Pfam" id="PF00172">
    <property type="entry name" value="Zn_clus"/>
    <property type="match status" value="1"/>
</dbReference>
<evidence type="ECO:0000256" key="1">
    <source>
        <dbReference type="SAM" id="MobiDB-lite"/>
    </source>
</evidence>
<protein>
    <recommendedName>
        <fullName evidence="2">Zn(2)-C6 fungal-type domain-containing protein</fullName>
    </recommendedName>
</protein>
<feature type="compositionally biased region" description="Low complexity" evidence="1">
    <location>
        <begin position="413"/>
        <end position="431"/>
    </location>
</feature>
<feature type="compositionally biased region" description="Acidic residues" evidence="1">
    <location>
        <begin position="146"/>
        <end position="165"/>
    </location>
</feature>
<accession>A0AA88GWE5</accession>
<dbReference type="GO" id="GO:0008270">
    <property type="term" value="F:zinc ion binding"/>
    <property type="evidence" value="ECO:0007669"/>
    <property type="project" value="InterPro"/>
</dbReference>
<evidence type="ECO:0000313" key="3">
    <source>
        <dbReference type="EMBL" id="KAG2388215.1"/>
    </source>
</evidence>
<feature type="compositionally biased region" description="Basic and acidic residues" evidence="1">
    <location>
        <begin position="381"/>
        <end position="393"/>
    </location>
</feature>
<dbReference type="SMART" id="SM00066">
    <property type="entry name" value="GAL4"/>
    <property type="match status" value="1"/>
</dbReference>
<dbReference type="Proteomes" id="UP000816034">
    <property type="component" value="Unassembled WGS sequence"/>
</dbReference>
<feature type="region of interest" description="Disordered" evidence="1">
    <location>
        <begin position="521"/>
        <end position="611"/>
    </location>
</feature>
<dbReference type="RefSeq" id="XP_044552207.1">
    <property type="nucleotide sequence ID" value="XM_044686217.1"/>
</dbReference>
<name>A0AA88GWE5_NAELO</name>
<sequence length="627" mass="70719">MTPKKTQPKSSSSTMPLKEAFSSFILKSSENSNHHRSSMNNGRSPEEIQRRALALSSLLREEEENEEEHTHGSSSNHHDDNQVDNLMDENIIRNLLDNLMEDEDDDDEVLNDDFFVEESSDSADEGLSPSTEEKQSRSNSYQALGDADDEDADWNGESTDEEEDWQAFQEICCHSDDEGEEDMHERPTLKSTQHNSNFNNHGYNATTSSSTGLRHLETNKSIGPSPKPTSLALKAVRLKHKLSMLKQRRNGRNNSTTHRHYPQQDHSSPIHNFNNFENNYSSTSKSTELNGHSTTMEKPKTEHKTILPPENTFKNFEITSNNHSKSSHQKSSELEALPSSISSKHQLSKQSTKTISSSSTNDDTKKKSEQKETENSSQFEFEDHHEKSSHSSEKSTNSKKNRMSDNTLSKTDVTQISQSTVSSQISSSSSQDNTDFSPKLAHHYESKDDKNNASKTDRAAKTDKSSKKPKKPKKSSTSDKDENEASDEEKAYYACLECKESHRKCSRTLPACSRCIKRGFKCEYPEPPISPKRKTSAITPKDKKEKKRKSEEKNEVSSPTTKKKSSSSDTEPSPKKKKTSKKSSKEKSSSTDTSRANDSDDDVIFVKEEISKPAKQKTIESFFKKTK</sequence>
<dbReference type="EMBL" id="PYSW02000011">
    <property type="protein sequence ID" value="KAG2388215.1"/>
    <property type="molecule type" value="Genomic_DNA"/>
</dbReference>
<feature type="compositionally biased region" description="Basic residues" evidence="1">
    <location>
        <begin position="246"/>
        <end position="261"/>
    </location>
</feature>
<evidence type="ECO:0000313" key="4">
    <source>
        <dbReference type="Proteomes" id="UP000816034"/>
    </source>
</evidence>
<dbReference type="InterPro" id="IPR036864">
    <property type="entry name" value="Zn2-C6_fun-type_DNA-bd_sf"/>
</dbReference>
<evidence type="ECO:0000259" key="2">
    <source>
        <dbReference type="PROSITE" id="PS50048"/>
    </source>
</evidence>
<dbReference type="AlphaFoldDB" id="A0AA88GWE5"/>
<dbReference type="GO" id="GO:0000981">
    <property type="term" value="F:DNA-binding transcription factor activity, RNA polymerase II-specific"/>
    <property type="evidence" value="ECO:0007669"/>
    <property type="project" value="InterPro"/>
</dbReference>
<feature type="compositionally biased region" description="Basic and acidic residues" evidence="1">
    <location>
        <begin position="295"/>
        <end position="305"/>
    </location>
</feature>
<comment type="caution">
    <text evidence="3">The sequence shown here is derived from an EMBL/GenBank/DDBJ whole genome shotgun (WGS) entry which is preliminary data.</text>
</comment>
<feature type="compositionally biased region" description="Low complexity" evidence="1">
    <location>
        <begin position="1"/>
        <end position="16"/>
    </location>
</feature>
<proteinExistence type="predicted"/>
<feature type="compositionally biased region" description="Basic and acidic residues" evidence="1">
    <location>
        <begin position="68"/>
        <end position="81"/>
    </location>
</feature>
<gene>
    <name evidence="3" type="ORF">C9374_001065</name>
</gene>
<dbReference type="SUPFAM" id="SSF57701">
    <property type="entry name" value="Zn2/Cys6 DNA-binding domain"/>
    <property type="match status" value="1"/>
</dbReference>
<dbReference type="CDD" id="cd00067">
    <property type="entry name" value="GAL4"/>
    <property type="match status" value="1"/>
</dbReference>
<dbReference type="Gene3D" id="4.10.240.10">
    <property type="entry name" value="Zn(2)-C6 fungal-type DNA-binding domain"/>
    <property type="match status" value="1"/>
</dbReference>
<feature type="domain" description="Zn(2)-C6 fungal-type" evidence="2">
    <location>
        <begin position="494"/>
        <end position="524"/>
    </location>
</feature>
<feature type="region of interest" description="Disordered" evidence="1">
    <location>
        <begin position="1"/>
        <end position="230"/>
    </location>
</feature>
<reference evidence="3 4" key="1">
    <citation type="journal article" date="2018" name="BMC Genomics">
        <title>The genome of Naegleria lovaniensis, the basis for a comparative approach to unravel pathogenicity factors of the human pathogenic amoeba N. fowleri.</title>
        <authorList>
            <person name="Liechti N."/>
            <person name="Schurch N."/>
            <person name="Bruggmann R."/>
            <person name="Wittwer M."/>
        </authorList>
    </citation>
    <scope>NUCLEOTIDE SEQUENCE [LARGE SCALE GENOMIC DNA]</scope>
    <source>
        <strain evidence="3 4">ATCC 30569</strain>
    </source>
</reference>
<dbReference type="PROSITE" id="PS50048">
    <property type="entry name" value="ZN2_CY6_FUNGAL_2"/>
    <property type="match status" value="1"/>
</dbReference>
<keyword evidence="4" id="KW-1185">Reference proteome</keyword>
<dbReference type="InterPro" id="IPR001138">
    <property type="entry name" value="Zn2Cys6_DnaBD"/>
</dbReference>
<feature type="compositionally biased region" description="Polar residues" evidence="1">
    <location>
        <begin position="189"/>
        <end position="212"/>
    </location>
</feature>
<feature type="compositionally biased region" description="Basic and acidic residues" evidence="1">
    <location>
        <begin position="442"/>
        <end position="466"/>
    </location>
</feature>